<reference evidence="1" key="1">
    <citation type="submission" date="2018-05" db="EMBL/GenBank/DDBJ databases">
        <authorList>
            <person name="Lanie J.A."/>
            <person name="Ng W.-L."/>
            <person name="Kazmierczak K.M."/>
            <person name="Andrzejewski T.M."/>
            <person name="Davidsen T.M."/>
            <person name="Wayne K.J."/>
            <person name="Tettelin H."/>
            <person name="Glass J.I."/>
            <person name="Rusch D."/>
            <person name="Podicherti R."/>
            <person name="Tsui H.-C.T."/>
            <person name="Winkler M.E."/>
        </authorList>
    </citation>
    <scope>NUCLEOTIDE SEQUENCE</scope>
</reference>
<name>A0A382PI52_9ZZZZ</name>
<accession>A0A382PI52</accession>
<proteinExistence type="predicted"/>
<feature type="non-terminal residue" evidence="1">
    <location>
        <position position="1"/>
    </location>
</feature>
<organism evidence="1">
    <name type="scientific">marine metagenome</name>
    <dbReference type="NCBI Taxonomy" id="408172"/>
    <lineage>
        <taxon>unclassified sequences</taxon>
        <taxon>metagenomes</taxon>
        <taxon>ecological metagenomes</taxon>
    </lineage>
</organism>
<protein>
    <submittedName>
        <fullName evidence="1">Uncharacterized protein</fullName>
    </submittedName>
</protein>
<feature type="non-terminal residue" evidence="1">
    <location>
        <position position="39"/>
    </location>
</feature>
<gene>
    <name evidence="1" type="ORF">METZ01_LOCUS325780</name>
</gene>
<sequence>KSSNCTMLRSSGSAARAWFLYPDTVWCRSGGRCRRCCFL</sequence>
<dbReference type="EMBL" id="UINC01107504">
    <property type="protein sequence ID" value="SVC72926.1"/>
    <property type="molecule type" value="Genomic_DNA"/>
</dbReference>
<evidence type="ECO:0000313" key="1">
    <source>
        <dbReference type="EMBL" id="SVC72926.1"/>
    </source>
</evidence>
<dbReference type="AlphaFoldDB" id="A0A382PI52"/>